<accession>A0A225DTT2</accession>
<name>A0A225DTT2_9BACT</name>
<dbReference type="Proteomes" id="UP000214646">
    <property type="component" value="Unassembled WGS sequence"/>
</dbReference>
<comment type="caution">
    <text evidence="1">The sequence shown here is derived from an EMBL/GenBank/DDBJ whole genome shotgun (WGS) entry which is preliminary data.</text>
</comment>
<reference evidence="2" key="1">
    <citation type="submission" date="2017-06" db="EMBL/GenBank/DDBJ databases">
        <title>Genome analysis of Fimbriiglobus ruber SP5, the first member of the order Planctomycetales with confirmed chitinolytic capability.</title>
        <authorList>
            <person name="Ravin N.V."/>
            <person name="Rakitin A.L."/>
            <person name="Ivanova A.A."/>
            <person name="Beletsky A.V."/>
            <person name="Kulichevskaya I.S."/>
            <person name="Mardanov A.V."/>
            <person name="Dedysh S.N."/>
        </authorList>
    </citation>
    <scope>NUCLEOTIDE SEQUENCE [LARGE SCALE GENOMIC DNA]</scope>
    <source>
        <strain evidence="2">SP5</strain>
    </source>
</reference>
<sequence>MIPERIIPRIGSGTVIDPQTAREVVGICSRTVAVFPQQSTQAPASDQWAIRFGIAH</sequence>
<organism evidence="1 2">
    <name type="scientific">Fimbriiglobus ruber</name>
    <dbReference type="NCBI Taxonomy" id="1908690"/>
    <lineage>
        <taxon>Bacteria</taxon>
        <taxon>Pseudomonadati</taxon>
        <taxon>Planctomycetota</taxon>
        <taxon>Planctomycetia</taxon>
        <taxon>Gemmatales</taxon>
        <taxon>Gemmataceae</taxon>
        <taxon>Fimbriiglobus</taxon>
    </lineage>
</organism>
<evidence type="ECO:0000313" key="1">
    <source>
        <dbReference type="EMBL" id="OWK43014.1"/>
    </source>
</evidence>
<evidence type="ECO:0000313" key="2">
    <source>
        <dbReference type="Proteomes" id="UP000214646"/>
    </source>
</evidence>
<keyword evidence="2" id="KW-1185">Reference proteome</keyword>
<proteinExistence type="predicted"/>
<gene>
    <name evidence="1" type="ORF">FRUB_02613</name>
</gene>
<protein>
    <submittedName>
        <fullName evidence="1">Uncharacterized protein</fullName>
    </submittedName>
</protein>
<dbReference type="EMBL" id="NIDE01000004">
    <property type="protein sequence ID" value="OWK43014.1"/>
    <property type="molecule type" value="Genomic_DNA"/>
</dbReference>
<dbReference type="AlphaFoldDB" id="A0A225DTT2"/>